<protein>
    <recommendedName>
        <fullName evidence="11">Putative exosome complex component RRP41</fullName>
    </recommendedName>
</protein>
<feature type="domain" description="Exoribonuclease phosphorolytic" evidence="14">
    <location>
        <begin position="201"/>
        <end position="266"/>
    </location>
</feature>
<evidence type="ECO:0000256" key="9">
    <source>
        <dbReference type="ARBA" id="ARBA00058393"/>
    </source>
</evidence>
<evidence type="ECO:0000256" key="10">
    <source>
        <dbReference type="ARBA" id="ARBA00062379"/>
    </source>
</evidence>
<feature type="domain" description="Tim10-like" evidence="13">
    <location>
        <begin position="5"/>
        <end position="50"/>
    </location>
</feature>
<dbReference type="InterPro" id="IPR015847">
    <property type="entry name" value="ExoRNase_PH_dom2"/>
</dbReference>
<dbReference type="STRING" id="451379.A0A0N5APL1"/>
<dbReference type="InterPro" id="IPR027408">
    <property type="entry name" value="PNPase/RNase_PH_dom_sf"/>
</dbReference>
<comment type="function">
    <text evidence="9">Non-catalytic component of the RNA exosome complex which has 3'-&gt;5' exoribonuclease activity and participates in a multitude of cellular RNA processing and degradation events.</text>
</comment>
<keyword evidence="6" id="KW-0698">rRNA processing</keyword>
<dbReference type="Pfam" id="PF03725">
    <property type="entry name" value="RNase_PH_C"/>
    <property type="match status" value="1"/>
</dbReference>
<evidence type="ECO:0000256" key="4">
    <source>
        <dbReference type="ARBA" id="ARBA00006678"/>
    </source>
</evidence>
<dbReference type="PROSITE" id="PS01277">
    <property type="entry name" value="RIBONUCLEASE_PH"/>
    <property type="match status" value="1"/>
</dbReference>
<dbReference type="GO" id="GO:0034475">
    <property type="term" value="P:U4 snRNA 3'-end processing"/>
    <property type="evidence" value="ECO:0007669"/>
    <property type="project" value="TreeGrafter"/>
</dbReference>
<evidence type="ECO:0000256" key="2">
    <source>
        <dbReference type="ARBA" id="ARBA00004604"/>
    </source>
</evidence>
<dbReference type="GO" id="GO:0071028">
    <property type="term" value="P:nuclear mRNA surveillance"/>
    <property type="evidence" value="ECO:0007669"/>
    <property type="project" value="TreeGrafter"/>
</dbReference>
<dbReference type="InterPro" id="IPR036345">
    <property type="entry name" value="ExoRNase_PH_dom2_sf"/>
</dbReference>
<proteinExistence type="inferred from homology"/>
<dbReference type="GO" id="GO:0003723">
    <property type="term" value="F:RNA binding"/>
    <property type="evidence" value="ECO:0007669"/>
    <property type="project" value="UniProtKB-KW"/>
</dbReference>
<dbReference type="PANTHER" id="PTHR11953:SF0">
    <property type="entry name" value="EXOSOME COMPLEX COMPONENT RRP41"/>
    <property type="match status" value="1"/>
</dbReference>
<dbReference type="FunFam" id="3.30.230.70:FF:000004">
    <property type="entry name" value="Exosome complex component Rrp41"/>
    <property type="match status" value="1"/>
</dbReference>
<dbReference type="SUPFAM" id="SSF55666">
    <property type="entry name" value="Ribonuclease PH domain 2-like"/>
    <property type="match status" value="1"/>
</dbReference>
<dbReference type="Proteomes" id="UP000046393">
    <property type="component" value="Unplaced"/>
</dbReference>
<dbReference type="Gene3D" id="1.10.287.810">
    <property type="entry name" value="Mitochondrial import inner membrane translocase subunit tim13 like domains"/>
    <property type="match status" value="1"/>
</dbReference>
<dbReference type="GO" id="GO:0005654">
    <property type="term" value="C:nucleoplasm"/>
    <property type="evidence" value="ECO:0007669"/>
    <property type="project" value="UniProtKB-SubCell"/>
</dbReference>
<evidence type="ECO:0000256" key="3">
    <source>
        <dbReference type="ARBA" id="ARBA00004642"/>
    </source>
</evidence>
<keyword evidence="7" id="KW-0271">Exosome</keyword>
<dbReference type="GO" id="GO:0000176">
    <property type="term" value="C:nuclear exosome (RNase complex)"/>
    <property type="evidence" value="ECO:0007669"/>
    <property type="project" value="TreeGrafter"/>
</dbReference>
<dbReference type="InterPro" id="IPR004217">
    <property type="entry name" value="Tim10-like"/>
</dbReference>
<dbReference type="GO" id="GO:0016075">
    <property type="term" value="P:rRNA catabolic process"/>
    <property type="evidence" value="ECO:0007669"/>
    <property type="project" value="TreeGrafter"/>
</dbReference>
<evidence type="ECO:0000256" key="8">
    <source>
        <dbReference type="ARBA" id="ARBA00022884"/>
    </source>
</evidence>
<comment type="similarity">
    <text evidence="4">Belongs to the RNase PH family.</text>
</comment>
<dbReference type="Pfam" id="PF01138">
    <property type="entry name" value="RNase_PH"/>
    <property type="match status" value="1"/>
</dbReference>
<dbReference type="InterPro" id="IPR050080">
    <property type="entry name" value="RNase_PH"/>
</dbReference>
<reference evidence="16" key="1">
    <citation type="submission" date="2017-02" db="UniProtKB">
        <authorList>
            <consortium name="WormBaseParasite"/>
        </authorList>
    </citation>
    <scope>IDENTIFICATION</scope>
</reference>
<keyword evidence="5" id="KW-0963">Cytoplasm</keyword>
<dbReference type="InterPro" id="IPR018336">
    <property type="entry name" value="RNase_PH_CS"/>
</dbReference>
<evidence type="ECO:0000256" key="11">
    <source>
        <dbReference type="ARBA" id="ARBA00073078"/>
    </source>
</evidence>
<dbReference type="GO" id="GO:0000177">
    <property type="term" value="C:cytoplasmic exosome (RNase complex)"/>
    <property type="evidence" value="ECO:0007669"/>
    <property type="project" value="TreeGrafter"/>
</dbReference>
<comment type="subunit">
    <text evidence="10">Component of the RNA exosome complex.</text>
</comment>
<name>A0A0N5APL1_9BILA</name>
<sequence>MSASIANLTQLKEFLTVYNTLTEKCFNSCVQEFNHHQLIQQEADCTLRCIMNIISEHGFRSDGRKPDQIRNVNYKLGVFSQGDGSAYIELGNTKVLCAVYGPHECRHHSRMNEDRCIINCQYSMARFSTNERREKPRGDRKSLEFARLMERAFESAVLTEHYPRSQIDIFCEVLQADGSHLAACVNAATLALVDAGVPMRGLVAAVSCACDAGGTPCIDVNAREETWTAPRVTMATISGKDEIVLTELQNRLHEDHLMNLLQTAREATSIVHTCLETAVATHVSQALNVKGKDC</sequence>
<evidence type="ECO:0000259" key="13">
    <source>
        <dbReference type="Pfam" id="PF02953"/>
    </source>
</evidence>
<evidence type="ECO:0000256" key="7">
    <source>
        <dbReference type="ARBA" id="ARBA00022835"/>
    </source>
</evidence>
<feature type="domain" description="Exoribonuclease phosphorolytic" evidence="12">
    <location>
        <begin position="68"/>
        <end position="198"/>
    </location>
</feature>
<dbReference type="AlphaFoldDB" id="A0A0N5APL1"/>
<evidence type="ECO:0000256" key="1">
    <source>
        <dbReference type="ARBA" id="ARBA00004496"/>
    </source>
</evidence>
<evidence type="ECO:0000313" key="16">
    <source>
        <dbReference type="WBParaSite" id="SMUV_0000659301-mRNA-1"/>
    </source>
</evidence>
<dbReference type="Gene3D" id="3.30.230.70">
    <property type="entry name" value="GHMP Kinase, N-terminal domain"/>
    <property type="match status" value="1"/>
</dbReference>
<dbReference type="CDD" id="cd11370">
    <property type="entry name" value="RNase_PH_RRP41"/>
    <property type="match status" value="1"/>
</dbReference>
<dbReference type="GO" id="GO:0005730">
    <property type="term" value="C:nucleolus"/>
    <property type="evidence" value="ECO:0007669"/>
    <property type="project" value="UniProtKB-SubCell"/>
</dbReference>
<dbReference type="PANTHER" id="PTHR11953">
    <property type="entry name" value="EXOSOME COMPLEX COMPONENT"/>
    <property type="match status" value="1"/>
</dbReference>
<dbReference type="InterPro" id="IPR035427">
    <property type="entry name" value="Tim10-like_dom_sf"/>
</dbReference>
<dbReference type="SUPFAM" id="SSF144122">
    <property type="entry name" value="Tim10-like"/>
    <property type="match status" value="1"/>
</dbReference>
<evidence type="ECO:0000256" key="5">
    <source>
        <dbReference type="ARBA" id="ARBA00022490"/>
    </source>
</evidence>
<keyword evidence="15" id="KW-1185">Reference proteome</keyword>
<dbReference type="GO" id="GO:0006364">
    <property type="term" value="P:rRNA processing"/>
    <property type="evidence" value="ECO:0007669"/>
    <property type="project" value="UniProtKB-KW"/>
</dbReference>
<evidence type="ECO:0000259" key="12">
    <source>
        <dbReference type="Pfam" id="PF01138"/>
    </source>
</evidence>
<dbReference type="InterPro" id="IPR020568">
    <property type="entry name" value="Ribosomal_Su5_D2-typ_SF"/>
</dbReference>
<evidence type="ECO:0000313" key="15">
    <source>
        <dbReference type="Proteomes" id="UP000046393"/>
    </source>
</evidence>
<dbReference type="GO" id="GO:0071051">
    <property type="term" value="P:poly(A)-dependent snoRNA 3'-end processing"/>
    <property type="evidence" value="ECO:0007669"/>
    <property type="project" value="TreeGrafter"/>
</dbReference>
<dbReference type="InterPro" id="IPR001247">
    <property type="entry name" value="ExoRNase_PH_dom1"/>
</dbReference>
<dbReference type="Pfam" id="PF02953">
    <property type="entry name" value="zf-Tim10_DDP"/>
    <property type="match status" value="1"/>
</dbReference>
<evidence type="ECO:0000259" key="14">
    <source>
        <dbReference type="Pfam" id="PF03725"/>
    </source>
</evidence>
<accession>A0A0N5APL1</accession>
<dbReference type="WBParaSite" id="SMUV_0000659301-mRNA-1">
    <property type="protein sequence ID" value="SMUV_0000659301-mRNA-1"/>
    <property type="gene ID" value="SMUV_0000659301"/>
</dbReference>
<evidence type="ECO:0000256" key="6">
    <source>
        <dbReference type="ARBA" id="ARBA00022552"/>
    </source>
</evidence>
<dbReference type="SUPFAM" id="SSF54211">
    <property type="entry name" value="Ribosomal protein S5 domain 2-like"/>
    <property type="match status" value="1"/>
</dbReference>
<keyword evidence="8" id="KW-0694">RNA-binding</keyword>
<comment type="subcellular location">
    <subcellularLocation>
        <location evidence="1">Cytoplasm</location>
    </subcellularLocation>
    <subcellularLocation>
        <location evidence="2">Nucleus</location>
        <location evidence="2">Nucleolus</location>
    </subcellularLocation>
    <subcellularLocation>
        <location evidence="3">Nucleus</location>
        <location evidence="3">Nucleoplasm</location>
    </subcellularLocation>
</comment>
<organism evidence="15 16">
    <name type="scientific">Syphacia muris</name>
    <dbReference type="NCBI Taxonomy" id="451379"/>
    <lineage>
        <taxon>Eukaryota</taxon>
        <taxon>Metazoa</taxon>
        <taxon>Ecdysozoa</taxon>
        <taxon>Nematoda</taxon>
        <taxon>Chromadorea</taxon>
        <taxon>Rhabditida</taxon>
        <taxon>Spirurina</taxon>
        <taxon>Oxyuridomorpha</taxon>
        <taxon>Oxyuroidea</taxon>
        <taxon>Oxyuridae</taxon>
        <taxon>Syphacia</taxon>
    </lineage>
</organism>